<proteinExistence type="inferred from homology"/>
<name>A0ABR7LSH0_9ACTN</name>
<evidence type="ECO:0000259" key="2">
    <source>
        <dbReference type="Pfam" id="PF08327"/>
    </source>
</evidence>
<dbReference type="InterPro" id="IPR023393">
    <property type="entry name" value="START-like_dom_sf"/>
</dbReference>
<dbReference type="Pfam" id="PF08327">
    <property type="entry name" value="AHSA1"/>
    <property type="match status" value="1"/>
</dbReference>
<protein>
    <submittedName>
        <fullName evidence="3">SRPBCC domain-containing protein</fullName>
    </submittedName>
</protein>
<evidence type="ECO:0000313" key="4">
    <source>
        <dbReference type="Proteomes" id="UP000805614"/>
    </source>
</evidence>
<dbReference type="Proteomes" id="UP000805614">
    <property type="component" value="Unassembled WGS sequence"/>
</dbReference>
<feature type="domain" description="Activator of Hsp90 ATPase homologue 1/2-like C-terminal" evidence="2">
    <location>
        <begin position="16"/>
        <end position="138"/>
    </location>
</feature>
<comment type="similarity">
    <text evidence="1">Belongs to the AHA1 family.</text>
</comment>
<reference evidence="3 4" key="1">
    <citation type="submission" date="2020-06" db="EMBL/GenBank/DDBJ databases">
        <title>Actinomadura xiongansis sp. nov., isolated from soil of Baiyangdian.</title>
        <authorList>
            <person name="Zhang X."/>
        </authorList>
    </citation>
    <scope>NUCLEOTIDE SEQUENCE [LARGE SCALE GENOMIC DNA]</scope>
    <source>
        <strain evidence="3 4">HBUM206468</strain>
    </source>
</reference>
<dbReference type="Gene3D" id="3.30.530.20">
    <property type="match status" value="1"/>
</dbReference>
<comment type="caution">
    <text evidence="3">The sequence shown here is derived from an EMBL/GenBank/DDBJ whole genome shotgun (WGS) entry which is preliminary data.</text>
</comment>
<organism evidence="3 4">
    <name type="scientific">Actinomadura alba</name>
    <dbReference type="NCBI Taxonomy" id="406431"/>
    <lineage>
        <taxon>Bacteria</taxon>
        <taxon>Bacillati</taxon>
        <taxon>Actinomycetota</taxon>
        <taxon>Actinomycetes</taxon>
        <taxon>Streptosporangiales</taxon>
        <taxon>Thermomonosporaceae</taxon>
        <taxon>Actinomadura</taxon>
    </lineage>
</organism>
<dbReference type="InterPro" id="IPR013538">
    <property type="entry name" value="ASHA1/2-like_C"/>
</dbReference>
<keyword evidence="4" id="KW-1185">Reference proteome</keyword>
<dbReference type="SUPFAM" id="SSF55961">
    <property type="entry name" value="Bet v1-like"/>
    <property type="match status" value="1"/>
</dbReference>
<sequence>MNDAEDRMIEQTLWMDARPETVWRFFTDPARLAQWWGRAELDARPGGVLRVSMQEGRRPVMRGEFVELVPYERIVFTFGWEATPSAPDIPPGSTRVEVTLTADGGGTRLNLQHNGLPPALGTETSDGWAYVLDLLRKAATSHREQDS</sequence>
<accession>A0ABR7LSH0</accession>
<dbReference type="RefSeq" id="WP_187244446.1">
    <property type="nucleotide sequence ID" value="NZ_BAAAOK010000004.1"/>
</dbReference>
<evidence type="ECO:0000313" key="3">
    <source>
        <dbReference type="EMBL" id="MBC6467425.1"/>
    </source>
</evidence>
<dbReference type="CDD" id="cd07814">
    <property type="entry name" value="SRPBCC_CalC_Aha1-like"/>
    <property type="match status" value="1"/>
</dbReference>
<evidence type="ECO:0000256" key="1">
    <source>
        <dbReference type="ARBA" id="ARBA00006817"/>
    </source>
</evidence>
<gene>
    <name evidence="3" type="ORF">HKK74_18275</name>
</gene>
<dbReference type="EMBL" id="JABVEC010000013">
    <property type="protein sequence ID" value="MBC6467425.1"/>
    <property type="molecule type" value="Genomic_DNA"/>
</dbReference>